<reference evidence="1" key="1">
    <citation type="submission" date="2018-02" db="EMBL/GenBank/DDBJ databases">
        <title>Rhizophora mucronata_Transcriptome.</title>
        <authorList>
            <person name="Meera S.P."/>
            <person name="Sreeshan A."/>
            <person name="Augustine A."/>
        </authorList>
    </citation>
    <scope>NUCLEOTIDE SEQUENCE</scope>
    <source>
        <tissue evidence="1">Leaf</tissue>
    </source>
</reference>
<sequence>MRRNKGGIVPIGAPS</sequence>
<evidence type="ECO:0000313" key="1">
    <source>
        <dbReference type="EMBL" id="MBW87967.1"/>
    </source>
</evidence>
<organism evidence="1">
    <name type="scientific">Rhizophora mucronata</name>
    <name type="common">Asiatic mangrove</name>
    <dbReference type="NCBI Taxonomy" id="61149"/>
    <lineage>
        <taxon>Eukaryota</taxon>
        <taxon>Viridiplantae</taxon>
        <taxon>Streptophyta</taxon>
        <taxon>Embryophyta</taxon>
        <taxon>Tracheophyta</taxon>
        <taxon>Spermatophyta</taxon>
        <taxon>Magnoliopsida</taxon>
        <taxon>eudicotyledons</taxon>
        <taxon>Gunneridae</taxon>
        <taxon>Pentapetalae</taxon>
        <taxon>rosids</taxon>
        <taxon>fabids</taxon>
        <taxon>Malpighiales</taxon>
        <taxon>Rhizophoraceae</taxon>
        <taxon>Rhizophora</taxon>
    </lineage>
</organism>
<dbReference type="EMBL" id="GGEC01007484">
    <property type="protein sequence ID" value="MBW87967.1"/>
    <property type="molecule type" value="Transcribed_RNA"/>
</dbReference>
<name>A0A2P2J3P3_RHIMU</name>
<accession>A0A2P2J3P3</accession>
<protein>
    <submittedName>
        <fullName evidence="1">Uncharacterized protein</fullName>
    </submittedName>
</protein>
<proteinExistence type="predicted"/>